<gene>
    <name evidence="1" type="ORF">O9K51_00079</name>
</gene>
<protein>
    <submittedName>
        <fullName evidence="1">Uncharacterized protein</fullName>
    </submittedName>
</protein>
<accession>A0AB34G518</accession>
<organism evidence="1 2">
    <name type="scientific">Purpureocillium lavendulum</name>
    <dbReference type="NCBI Taxonomy" id="1247861"/>
    <lineage>
        <taxon>Eukaryota</taxon>
        <taxon>Fungi</taxon>
        <taxon>Dikarya</taxon>
        <taxon>Ascomycota</taxon>
        <taxon>Pezizomycotina</taxon>
        <taxon>Sordariomycetes</taxon>
        <taxon>Hypocreomycetidae</taxon>
        <taxon>Hypocreales</taxon>
        <taxon>Ophiocordycipitaceae</taxon>
        <taxon>Purpureocillium</taxon>
    </lineage>
</organism>
<reference evidence="1" key="1">
    <citation type="submission" date="2023-01" db="EMBL/GenBank/DDBJ databases">
        <title>The growth and conidiation of Purpureocillium lavendulum are regulated by nitrogen source and histone H3K14 acetylation.</title>
        <authorList>
            <person name="Tang P."/>
            <person name="Han J."/>
            <person name="Zhang C."/>
            <person name="Tang P."/>
            <person name="Qi F."/>
            <person name="Zhang K."/>
            <person name="Liang L."/>
        </authorList>
    </citation>
    <scope>NUCLEOTIDE SEQUENCE</scope>
    <source>
        <strain evidence="1">YMF1.00683</strain>
    </source>
</reference>
<name>A0AB34G518_9HYPO</name>
<dbReference type="EMBL" id="JAQHRD010000001">
    <property type="protein sequence ID" value="KAJ6445320.1"/>
    <property type="molecule type" value="Genomic_DNA"/>
</dbReference>
<proteinExistence type="predicted"/>
<evidence type="ECO:0000313" key="2">
    <source>
        <dbReference type="Proteomes" id="UP001163105"/>
    </source>
</evidence>
<sequence length="72" mass="8100">MLPFSIESIIDKGDDFQRLVVACNKSRRCGCKYRNLQELSVYFVPSGLFTDFIVDTCKGDADDNDQDKDDAG</sequence>
<keyword evidence="2" id="KW-1185">Reference proteome</keyword>
<dbReference type="Proteomes" id="UP001163105">
    <property type="component" value="Unassembled WGS sequence"/>
</dbReference>
<evidence type="ECO:0000313" key="1">
    <source>
        <dbReference type="EMBL" id="KAJ6445320.1"/>
    </source>
</evidence>
<comment type="caution">
    <text evidence="1">The sequence shown here is derived from an EMBL/GenBank/DDBJ whole genome shotgun (WGS) entry which is preliminary data.</text>
</comment>
<dbReference type="AlphaFoldDB" id="A0AB34G518"/>